<gene>
    <name evidence="2" type="ORF">Tci_029851</name>
</gene>
<dbReference type="PANTHER" id="PTHR11439">
    <property type="entry name" value="GAG-POL-RELATED RETROTRANSPOSON"/>
    <property type="match status" value="1"/>
</dbReference>
<feature type="region of interest" description="Disordered" evidence="1">
    <location>
        <begin position="351"/>
        <end position="370"/>
    </location>
</feature>
<organism evidence="2">
    <name type="scientific">Tanacetum cinerariifolium</name>
    <name type="common">Dalmatian daisy</name>
    <name type="synonym">Chrysanthemum cinerariifolium</name>
    <dbReference type="NCBI Taxonomy" id="118510"/>
    <lineage>
        <taxon>Eukaryota</taxon>
        <taxon>Viridiplantae</taxon>
        <taxon>Streptophyta</taxon>
        <taxon>Embryophyta</taxon>
        <taxon>Tracheophyta</taxon>
        <taxon>Spermatophyta</taxon>
        <taxon>Magnoliopsida</taxon>
        <taxon>eudicotyledons</taxon>
        <taxon>Gunneridae</taxon>
        <taxon>Pentapetalae</taxon>
        <taxon>asterids</taxon>
        <taxon>campanulids</taxon>
        <taxon>Asterales</taxon>
        <taxon>Asteraceae</taxon>
        <taxon>Asteroideae</taxon>
        <taxon>Anthemideae</taxon>
        <taxon>Anthemidinae</taxon>
        <taxon>Tanacetum</taxon>
    </lineage>
</organism>
<sequence>DYHGGGEAAVVVVVWRVDGDSGGDCGGDFGGGGGAWGIVRNCVSISTAKSEYVVVSSCCAQVLWMRTQLTDYGFFYDNVPIYCDSKSAIAISCNPVHHTRTKNIDVRYHFIKDHVEKGTIELYFVGTEYQLADLFTKSLPEVRFKFLVEKLGMMRDDSYSDAYSIIFYYIQHTTTYLHFPIMTTSTNLTTTKVSFNLHENDSSSLRLKISFKIDKDQVAQNKVKKAFENDDSSSRVELIPSKIKYANKCKKQIVVATSTTEAEYVAIASCYGQDCAKVKTVNEDVQIRALVDGKKIIVTEAYIGRDLQIQDAEELIKKEKEGLDSKLSGFQIASKDLDNLLESQRLDKNKEGLGYSVVPPPPAQVYSPPKKDMSWIGLPEFADDTITDYTRPSPSVESNPNDLQNSRSSGFENGESTDSILSKLAIKFVKAVDRPAERPTTNKVKTTKKSTVKYAEL</sequence>
<accession>A0A6L2L7Q1</accession>
<dbReference type="AlphaFoldDB" id="A0A6L2L7Q1"/>
<feature type="region of interest" description="Disordered" evidence="1">
    <location>
        <begin position="435"/>
        <end position="457"/>
    </location>
</feature>
<feature type="compositionally biased region" description="Polar residues" evidence="1">
    <location>
        <begin position="387"/>
        <end position="416"/>
    </location>
</feature>
<dbReference type="CDD" id="cd09272">
    <property type="entry name" value="RNase_HI_RT_Ty1"/>
    <property type="match status" value="1"/>
</dbReference>
<protein>
    <submittedName>
        <fullName evidence="2">Retrovirus-related Pol polyprotein from transposon TNT 1-94</fullName>
    </submittedName>
</protein>
<comment type="caution">
    <text evidence="2">The sequence shown here is derived from an EMBL/GenBank/DDBJ whole genome shotgun (WGS) entry which is preliminary data.</text>
</comment>
<evidence type="ECO:0000256" key="1">
    <source>
        <dbReference type="SAM" id="MobiDB-lite"/>
    </source>
</evidence>
<proteinExistence type="predicted"/>
<evidence type="ECO:0000313" key="2">
    <source>
        <dbReference type="EMBL" id="GEU57873.1"/>
    </source>
</evidence>
<dbReference type="EMBL" id="BKCJ010003907">
    <property type="protein sequence ID" value="GEU57873.1"/>
    <property type="molecule type" value="Genomic_DNA"/>
</dbReference>
<name>A0A6L2L7Q1_TANCI</name>
<reference evidence="2" key="1">
    <citation type="journal article" date="2019" name="Sci. Rep.">
        <title>Draft genome of Tanacetum cinerariifolium, the natural source of mosquito coil.</title>
        <authorList>
            <person name="Yamashiro T."/>
            <person name="Shiraishi A."/>
            <person name="Satake H."/>
            <person name="Nakayama K."/>
        </authorList>
    </citation>
    <scope>NUCLEOTIDE SEQUENCE</scope>
</reference>
<dbReference type="PANTHER" id="PTHR11439:SF495">
    <property type="entry name" value="REVERSE TRANSCRIPTASE, RNA-DEPENDENT DNA POLYMERASE-RELATED"/>
    <property type="match status" value="1"/>
</dbReference>
<feature type="region of interest" description="Disordered" evidence="1">
    <location>
        <begin position="386"/>
        <end position="416"/>
    </location>
</feature>
<feature type="non-terminal residue" evidence="2">
    <location>
        <position position="1"/>
    </location>
</feature>